<dbReference type="RefSeq" id="WP_227117681.1">
    <property type="nucleotide sequence ID" value="NZ_LT598928.1"/>
</dbReference>
<feature type="domain" description="Cytochrome c" evidence="6">
    <location>
        <begin position="337"/>
        <end position="408"/>
    </location>
</feature>
<dbReference type="GO" id="GO:0046872">
    <property type="term" value="F:metal ion binding"/>
    <property type="evidence" value="ECO:0007669"/>
    <property type="project" value="UniProtKB-KW"/>
</dbReference>
<keyword evidence="5" id="KW-0812">Transmembrane</keyword>
<feature type="region of interest" description="Disordered" evidence="4">
    <location>
        <begin position="450"/>
        <end position="470"/>
    </location>
</feature>
<dbReference type="Pfam" id="PF13442">
    <property type="entry name" value="Cytochrome_CBB3"/>
    <property type="match status" value="1"/>
</dbReference>
<dbReference type="GO" id="GO:0009055">
    <property type="term" value="F:electron transfer activity"/>
    <property type="evidence" value="ECO:0007669"/>
    <property type="project" value="InterPro"/>
</dbReference>
<feature type="transmembrane region" description="Helical" evidence="5">
    <location>
        <begin position="220"/>
        <end position="240"/>
    </location>
</feature>
<dbReference type="InterPro" id="IPR036909">
    <property type="entry name" value="Cyt_c-like_dom_sf"/>
</dbReference>
<feature type="transmembrane region" description="Helical" evidence="5">
    <location>
        <begin position="20"/>
        <end position="49"/>
    </location>
</feature>
<proteinExistence type="predicted"/>
<dbReference type="InterPro" id="IPR009056">
    <property type="entry name" value="Cyt_c-like_dom"/>
</dbReference>
<feature type="transmembrane region" description="Helical" evidence="5">
    <location>
        <begin position="246"/>
        <end position="264"/>
    </location>
</feature>
<evidence type="ECO:0000256" key="2">
    <source>
        <dbReference type="ARBA" id="ARBA00022723"/>
    </source>
</evidence>
<name>A0A212J3Z1_9BACT</name>
<dbReference type="EMBL" id="FLUP01000001">
    <property type="protein sequence ID" value="SBV94168.1"/>
    <property type="molecule type" value="Genomic_DNA"/>
</dbReference>
<gene>
    <name evidence="7" type="ORF">KM92DES2_10494</name>
</gene>
<dbReference type="AlphaFoldDB" id="A0A212J3Z1"/>
<feature type="transmembrane region" description="Helical" evidence="5">
    <location>
        <begin position="187"/>
        <end position="208"/>
    </location>
</feature>
<evidence type="ECO:0000256" key="5">
    <source>
        <dbReference type="SAM" id="Phobius"/>
    </source>
</evidence>
<protein>
    <recommendedName>
        <fullName evidence="6">Cytochrome c domain-containing protein</fullName>
    </recommendedName>
</protein>
<accession>A0A212J3Z1</accession>
<feature type="transmembrane region" description="Helical" evidence="5">
    <location>
        <begin position="276"/>
        <end position="294"/>
    </location>
</feature>
<reference evidence="7" key="1">
    <citation type="submission" date="2016-04" db="EMBL/GenBank/DDBJ databases">
        <authorList>
            <person name="Evans L.H."/>
            <person name="Alamgir A."/>
            <person name="Owens N."/>
            <person name="Weber N.D."/>
            <person name="Virtaneva K."/>
            <person name="Barbian K."/>
            <person name="Babar A."/>
            <person name="Rosenke K."/>
        </authorList>
    </citation>
    <scope>NUCLEOTIDE SEQUENCE</scope>
    <source>
        <strain evidence="7">92-2</strain>
    </source>
</reference>
<dbReference type="SUPFAM" id="SSF46626">
    <property type="entry name" value="Cytochrome c"/>
    <property type="match status" value="2"/>
</dbReference>
<organism evidence="7">
    <name type="scientific">uncultured Desulfovibrio sp</name>
    <dbReference type="NCBI Taxonomy" id="167968"/>
    <lineage>
        <taxon>Bacteria</taxon>
        <taxon>Pseudomonadati</taxon>
        <taxon>Thermodesulfobacteriota</taxon>
        <taxon>Desulfovibrionia</taxon>
        <taxon>Desulfovibrionales</taxon>
        <taxon>Desulfovibrionaceae</taxon>
        <taxon>Desulfovibrio</taxon>
        <taxon>environmental samples</taxon>
    </lineage>
</organism>
<keyword evidence="3" id="KW-0408">Iron</keyword>
<dbReference type="Gene3D" id="1.10.760.10">
    <property type="entry name" value="Cytochrome c-like domain"/>
    <property type="match status" value="2"/>
</dbReference>
<feature type="transmembrane region" description="Helical" evidence="5">
    <location>
        <begin position="132"/>
        <end position="152"/>
    </location>
</feature>
<evidence type="ECO:0000256" key="4">
    <source>
        <dbReference type="SAM" id="MobiDB-lite"/>
    </source>
</evidence>
<evidence type="ECO:0000256" key="1">
    <source>
        <dbReference type="ARBA" id="ARBA00022617"/>
    </source>
</evidence>
<feature type="transmembrane region" description="Helical" evidence="5">
    <location>
        <begin position="70"/>
        <end position="89"/>
    </location>
</feature>
<dbReference type="GO" id="GO:0020037">
    <property type="term" value="F:heme binding"/>
    <property type="evidence" value="ECO:0007669"/>
    <property type="project" value="InterPro"/>
</dbReference>
<sequence length="519" mass="56910">MQQWTDLFLNKPLPEGWMQGLLFITFGLHLLFVLLMLGTAILSLLFFLRDLLRQPTPDQHWNEHVAHSHMGLKSLAVVLGVGPLLLMQISHPHAFFTVTGLFSYAWLAIIPLLIAAFLLFDGFAHKLATSAWLALICGLVGVAALMTVPAIFTGALTLMERPAEWADFAARGIRFDAQWMPHWVLRYLHVLGAAVAFGAAFHLFFSARNEKQKAPLLRKWLLGALAAQAVIGLALLATILPQLSVPVLSLISLGALALGAAVWILRPESSTSDYRLLALLPLIFVSMLLARQLMQNEALAPGQAEATAQREQRVQELAPFSQKALDAFAVKLRTVYDNGDTIYDGACEPCHGLTGHGDGAEASRLRIPATDLTTMRTDRDYVYEMVRDGIPGTGMPYFRMFDREKLESLLGVMGKRFGMYAATPPPPRDISPLSLEVWIGTCAKCHAANGSVSPSGRAMQPPPPDFTRSSLTHGQALKIITEGYPGTGMPGYRNQPQTVREDLVIICNSFRAAHNKNGK</sequence>
<keyword evidence="5" id="KW-0472">Membrane</keyword>
<evidence type="ECO:0000259" key="6">
    <source>
        <dbReference type="Pfam" id="PF13442"/>
    </source>
</evidence>
<feature type="transmembrane region" description="Helical" evidence="5">
    <location>
        <begin position="101"/>
        <end position="120"/>
    </location>
</feature>
<evidence type="ECO:0000313" key="7">
    <source>
        <dbReference type="EMBL" id="SBV94168.1"/>
    </source>
</evidence>
<keyword evidence="5" id="KW-1133">Transmembrane helix</keyword>
<keyword evidence="2" id="KW-0479">Metal-binding</keyword>
<keyword evidence="1" id="KW-0349">Heme</keyword>
<evidence type="ECO:0000256" key="3">
    <source>
        <dbReference type="ARBA" id="ARBA00023004"/>
    </source>
</evidence>